<reference evidence="10 11" key="1">
    <citation type="journal article" date="2022" name="Hortic Res">
        <title>The genome of Dioscorea zingiberensis sheds light on the biosynthesis, origin and evolution of the medicinally important diosgenin saponins.</title>
        <authorList>
            <person name="Li Y."/>
            <person name="Tan C."/>
            <person name="Li Z."/>
            <person name="Guo J."/>
            <person name="Li S."/>
            <person name="Chen X."/>
            <person name="Wang C."/>
            <person name="Dai X."/>
            <person name="Yang H."/>
            <person name="Song W."/>
            <person name="Hou L."/>
            <person name="Xu J."/>
            <person name="Tong Z."/>
            <person name="Xu A."/>
            <person name="Yuan X."/>
            <person name="Wang W."/>
            <person name="Yang Q."/>
            <person name="Chen L."/>
            <person name="Sun Z."/>
            <person name="Wang K."/>
            <person name="Pan B."/>
            <person name="Chen J."/>
            <person name="Bao Y."/>
            <person name="Liu F."/>
            <person name="Qi X."/>
            <person name="Gang D.R."/>
            <person name="Wen J."/>
            <person name="Li J."/>
        </authorList>
    </citation>
    <scope>NUCLEOTIDE SEQUENCE [LARGE SCALE GENOMIC DNA]</scope>
    <source>
        <strain evidence="10">Dzin_1.0</strain>
    </source>
</reference>
<dbReference type="SUPFAM" id="SSF48264">
    <property type="entry name" value="Cytochrome P450"/>
    <property type="match status" value="1"/>
</dbReference>
<keyword evidence="9" id="KW-0472">Membrane</keyword>
<comment type="subcellular location">
    <subcellularLocation>
        <location evidence="2">Membrane</location>
    </subcellularLocation>
</comment>
<keyword evidence="8" id="KW-0408">Iron</keyword>
<dbReference type="EMBL" id="JAGGNH010000043">
    <property type="protein sequence ID" value="KAJ0961055.1"/>
    <property type="molecule type" value="Genomic_DNA"/>
</dbReference>
<dbReference type="InterPro" id="IPR036396">
    <property type="entry name" value="Cyt_P450_sf"/>
</dbReference>
<evidence type="ECO:0000256" key="9">
    <source>
        <dbReference type="ARBA" id="ARBA00023136"/>
    </source>
</evidence>
<sequence>MVATLGEIEIATKILQDDAEMQVSRKLYMLLLLDFFNLYNMTYWTTSIEPPQASGSFPVIGYLLLLRGGRLLYQVLGDMADKHGPAFILRLGSRGMLVVSTCEVAKECFTINDKALSSRPANAAARHLGYNMAMFGFAPYGSYWHSLHKISTTELLSNARLDMLKHVMSGEIGTSLNELHTHCVCNDNNSPPVKVDMMKWFGDLNFNIVLQMVAGK</sequence>
<keyword evidence="7" id="KW-0560">Oxidoreductase</keyword>
<evidence type="ECO:0000256" key="3">
    <source>
        <dbReference type="ARBA" id="ARBA00022617"/>
    </source>
</evidence>
<dbReference type="InterPro" id="IPR001128">
    <property type="entry name" value="Cyt_P450"/>
</dbReference>
<evidence type="ECO:0000313" key="11">
    <source>
        <dbReference type="Proteomes" id="UP001085076"/>
    </source>
</evidence>
<dbReference type="AlphaFoldDB" id="A0A9D5BUZ2"/>
<comment type="cofactor">
    <cofactor evidence="1">
        <name>heme</name>
        <dbReference type="ChEBI" id="CHEBI:30413"/>
    </cofactor>
</comment>
<dbReference type="GO" id="GO:0005506">
    <property type="term" value="F:iron ion binding"/>
    <property type="evidence" value="ECO:0007669"/>
    <property type="project" value="InterPro"/>
</dbReference>
<proteinExistence type="predicted"/>
<evidence type="ECO:0000256" key="6">
    <source>
        <dbReference type="ARBA" id="ARBA00022989"/>
    </source>
</evidence>
<dbReference type="PRINTS" id="PR00463">
    <property type="entry name" value="EP450I"/>
</dbReference>
<dbReference type="GO" id="GO:0016705">
    <property type="term" value="F:oxidoreductase activity, acting on paired donors, with incorporation or reduction of molecular oxygen"/>
    <property type="evidence" value="ECO:0007669"/>
    <property type="project" value="InterPro"/>
</dbReference>
<evidence type="ECO:0000256" key="7">
    <source>
        <dbReference type="ARBA" id="ARBA00023002"/>
    </source>
</evidence>
<organism evidence="10 11">
    <name type="scientific">Dioscorea zingiberensis</name>
    <dbReference type="NCBI Taxonomy" id="325984"/>
    <lineage>
        <taxon>Eukaryota</taxon>
        <taxon>Viridiplantae</taxon>
        <taxon>Streptophyta</taxon>
        <taxon>Embryophyta</taxon>
        <taxon>Tracheophyta</taxon>
        <taxon>Spermatophyta</taxon>
        <taxon>Magnoliopsida</taxon>
        <taxon>Liliopsida</taxon>
        <taxon>Dioscoreales</taxon>
        <taxon>Dioscoreaceae</taxon>
        <taxon>Dioscorea</taxon>
    </lineage>
</organism>
<gene>
    <name evidence="10" type="ORF">J5N97_000956</name>
</gene>
<evidence type="ECO:0000256" key="5">
    <source>
        <dbReference type="ARBA" id="ARBA00022723"/>
    </source>
</evidence>
<name>A0A9D5BUZ2_9LILI</name>
<dbReference type="OrthoDB" id="2789670at2759"/>
<keyword evidence="6" id="KW-1133">Transmembrane helix</keyword>
<dbReference type="GO" id="GO:0004497">
    <property type="term" value="F:monooxygenase activity"/>
    <property type="evidence" value="ECO:0007669"/>
    <property type="project" value="InterPro"/>
</dbReference>
<dbReference type="Gene3D" id="1.10.630.10">
    <property type="entry name" value="Cytochrome P450"/>
    <property type="match status" value="1"/>
</dbReference>
<dbReference type="PANTHER" id="PTHR47947:SF26">
    <property type="entry name" value="CYTOCHROME P450"/>
    <property type="match status" value="1"/>
</dbReference>
<accession>A0A9D5BUZ2</accession>
<keyword evidence="4" id="KW-0812">Transmembrane</keyword>
<evidence type="ECO:0000256" key="8">
    <source>
        <dbReference type="ARBA" id="ARBA00023004"/>
    </source>
</evidence>
<dbReference type="InterPro" id="IPR002401">
    <property type="entry name" value="Cyt_P450_E_grp-I"/>
</dbReference>
<keyword evidence="11" id="KW-1185">Reference proteome</keyword>
<dbReference type="GO" id="GO:0020037">
    <property type="term" value="F:heme binding"/>
    <property type="evidence" value="ECO:0007669"/>
    <property type="project" value="InterPro"/>
</dbReference>
<keyword evidence="3" id="KW-0349">Heme</keyword>
<protein>
    <recommendedName>
        <fullName evidence="12">Cytochrome P450</fullName>
    </recommendedName>
</protein>
<comment type="caution">
    <text evidence="10">The sequence shown here is derived from an EMBL/GenBank/DDBJ whole genome shotgun (WGS) entry which is preliminary data.</text>
</comment>
<dbReference type="PANTHER" id="PTHR47947">
    <property type="entry name" value="CYTOCHROME P450 82C3-RELATED"/>
    <property type="match status" value="1"/>
</dbReference>
<dbReference type="InterPro" id="IPR050651">
    <property type="entry name" value="Plant_Cytochrome_P450_Monoox"/>
</dbReference>
<dbReference type="Pfam" id="PF00067">
    <property type="entry name" value="p450"/>
    <property type="match status" value="1"/>
</dbReference>
<evidence type="ECO:0000256" key="4">
    <source>
        <dbReference type="ARBA" id="ARBA00022692"/>
    </source>
</evidence>
<evidence type="ECO:0000256" key="1">
    <source>
        <dbReference type="ARBA" id="ARBA00001971"/>
    </source>
</evidence>
<keyword evidence="5" id="KW-0479">Metal-binding</keyword>
<evidence type="ECO:0000256" key="2">
    <source>
        <dbReference type="ARBA" id="ARBA00004370"/>
    </source>
</evidence>
<dbReference type="GO" id="GO:0016020">
    <property type="term" value="C:membrane"/>
    <property type="evidence" value="ECO:0007669"/>
    <property type="project" value="UniProtKB-SubCell"/>
</dbReference>
<dbReference type="Proteomes" id="UP001085076">
    <property type="component" value="Unassembled WGS sequence"/>
</dbReference>
<evidence type="ECO:0000313" key="10">
    <source>
        <dbReference type="EMBL" id="KAJ0961055.1"/>
    </source>
</evidence>
<evidence type="ECO:0008006" key="12">
    <source>
        <dbReference type="Google" id="ProtNLM"/>
    </source>
</evidence>